<keyword evidence="2" id="KW-0418">Kinase</keyword>
<accession>A0ABV0BPB9</accession>
<dbReference type="InterPro" id="IPR050640">
    <property type="entry name" value="Bact_2-comp_sensor_kinase"/>
</dbReference>
<comment type="caution">
    <text evidence="2">The sequence shown here is derived from an EMBL/GenBank/DDBJ whole genome shotgun (WGS) entry which is preliminary data.</text>
</comment>
<dbReference type="Gene3D" id="3.30.565.10">
    <property type="entry name" value="Histidine kinase-like ATPase, C-terminal domain"/>
    <property type="match status" value="1"/>
</dbReference>
<dbReference type="RefSeq" id="WP_346580839.1">
    <property type="nucleotide sequence ID" value="NZ_JBDJLH010000003.1"/>
</dbReference>
<dbReference type="PANTHER" id="PTHR34220:SF7">
    <property type="entry name" value="SENSOR HISTIDINE KINASE YPDA"/>
    <property type="match status" value="1"/>
</dbReference>
<dbReference type="Proteomes" id="UP001409291">
    <property type="component" value="Unassembled WGS sequence"/>
</dbReference>
<dbReference type="GO" id="GO:0016301">
    <property type="term" value="F:kinase activity"/>
    <property type="evidence" value="ECO:0007669"/>
    <property type="project" value="UniProtKB-KW"/>
</dbReference>
<sequence>MELNFLRMQIQPHFLFNTLNNIYGMVLDNHLAANSVTKLSELLRFSLNGSKKEWIFLDEEIQFLTNYIDLERIRHRPEKVNITCNFSTLENTKIKIKPLLLVNFIENAFKHGVNASVGKSWVNIQLDVDVKSIRFYIANSKPSPQGDVLSNTSIILPDIRSKIHHSGIGLENVRRRLELEYFERYALTIKDTEKEYIVSLTLLV</sequence>
<dbReference type="Pfam" id="PF06580">
    <property type="entry name" value="His_kinase"/>
    <property type="match status" value="1"/>
</dbReference>
<evidence type="ECO:0000259" key="1">
    <source>
        <dbReference type="Pfam" id="PF06580"/>
    </source>
</evidence>
<feature type="domain" description="Signal transduction histidine kinase internal region" evidence="1">
    <location>
        <begin position="1"/>
        <end position="76"/>
    </location>
</feature>
<keyword evidence="2" id="KW-0808">Transferase</keyword>
<reference evidence="2 3" key="1">
    <citation type="submission" date="2024-04" db="EMBL/GenBank/DDBJ databases">
        <title>WGS of bacteria from Torrens River.</title>
        <authorList>
            <person name="Wyrsch E.R."/>
            <person name="Drigo B."/>
        </authorList>
    </citation>
    <scope>NUCLEOTIDE SEQUENCE [LARGE SCALE GENOMIC DNA]</scope>
    <source>
        <strain evidence="2 3">TWI391</strain>
    </source>
</reference>
<dbReference type="InterPro" id="IPR036890">
    <property type="entry name" value="HATPase_C_sf"/>
</dbReference>
<organism evidence="2 3">
    <name type="scientific">Sphingobacterium kitahiroshimense</name>
    <dbReference type="NCBI Taxonomy" id="470446"/>
    <lineage>
        <taxon>Bacteria</taxon>
        <taxon>Pseudomonadati</taxon>
        <taxon>Bacteroidota</taxon>
        <taxon>Sphingobacteriia</taxon>
        <taxon>Sphingobacteriales</taxon>
        <taxon>Sphingobacteriaceae</taxon>
        <taxon>Sphingobacterium</taxon>
    </lineage>
</organism>
<dbReference type="InterPro" id="IPR010559">
    <property type="entry name" value="Sig_transdc_His_kin_internal"/>
</dbReference>
<dbReference type="SUPFAM" id="SSF55874">
    <property type="entry name" value="ATPase domain of HSP90 chaperone/DNA topoisomerase II/histidine kinase"/>
    <property type="match status" value="1"/>
</dbReference>
<proteinExistence type="predicted"/>
<dbReference type="PANTHER" id="PTHR34220">
    <property type="entry name" value="SENSOR HISTIDINE KINASE YPDA"/>
    <property type="match status" value="1"/>
</dbReference>
<dbReference type="EMBL" id="JBDJNQ010000002">
    <property type="protein sequence ID" value="MEN5376649.1"/>
    <property type="molecule type" value="Genomic_DNA"/>
</dbReference>
<keyword evidence="3" id="KW-1185">Reference proteome</keyword>
<name>A0ABV0BPB9_9SPHI</name>
<evidence type="ECO:0000313" key="3">
    <source>
        <dbReference type="Proteomes" id="UP001409291"/>
    </source>
</evidence>
<protein>
    <submittedName>
        <fullName evidence="2">Sensor histidine kinase</fullName>
    </submittedName>
</protein>
<gene>
    <name evidence="2" type="ORF">ABE541_05180</name>
</gene>
<evidence type="ECO:0000313" key="2">
    <source>
        <dbReference type="EMBL" id="MEN5376649.1"/>
    </source>
</evidence>